<dbReference type="Gene3D" id="2.20.50.20">
    <property type="entry name" value="Lipovitellin. Chain A, domain 3"/>
    <property type="match status" value="1"/>
</dbReference>
<dbReference type="InterPro" id="IPR015819">
    <property type="entry name" value="Lipid_transp_b-sht_shell"/>
</dbReference>
<dbReference type="Pfam" id="PF09172">
    <property type="entry name" value="Vit_open_b-sht"/>
    <property type="match status" value="1"/>
</dbReference>
<dbReference type="Pfam" id="PF06448">
    <property type="entry name" value="DUF1081"/>
    <property type="match status" value="1"/>
</dbReference>
<reference evidence="16" key="1">
    <citation type="submission" date="2025-08" db="UniProtKB">
        <authorList>
            <consortium name="RefSeq"/>
        </authorList>
    </citation>
    <scope>IDENTIFICATION</scope>
    <source>
        <tissue evidence="16">Gonads</tissue>
    </source>
</reference>
<feature type="chain" id="PRO_5027017017" evidence="11">
    <location>
        <begin position="20"/>
        <end position="4153"/>
    </location>
</feature>
<dbReference type="CTD" id="34283"/>
<dbReference type="PROSITE" id="PS51233">
    <property type="entry name" value="VWFD"/>
    <property type="match status" value="1"/>
</dbReference>
<dbReference type="Pfam" id="PF00094">
    <property type="entry name" value="VWD"/>
    <property type="match status" value="1"/>
</dbReference>
<organism evidence="15 16">
    <name type="scientific">Sitophilus oryzae</name>
    <name type="common">Rice weevil</name>
    <name type="synonym">Curculio oryzae</name>
    <dbReference type="NCBI Taxonomy" id="7048"/>
    <lineage>
        <taxon>Eukaryota</taxon>
        <taxon>Metazoa</taxon>
        <taxon>Ecdysozoa</taxon>
        <taxon>Arthropoda</taxon>
        <taxon>Hexapoda</taxon>
        <taxon>Insecta</taxon>
        <taxon>Pterygota</taxon>
        <taxon>Neoptera</taxon>
        <taxon>Endopterygota</taxon>
        <taxon>Coleoptera</taxon>
        <taxon>Polyphaga</taxon>
        <taxon>Cucujiformia</taxon>
        <taxon>Curculionidae</taxon>
        <taxon>Dryophthorinae</taxon>
        <taxon>Sitophilus</taxon>
    </lineage>
</organism>
<evidence type="ECO:0000313" key="15">
    <source>
        <dbReference type="Proteomes" id="UP000504635"/>
    </source>
</evidence>
<evidence type="ECO:0000256" key="4">
    <source>
        <dbReference type="ARBA" id="ARBA00022729"/>
    </source>
</evidence>
<dbReference type="InterPro" id="IPR001846">
    <property type="entry name" value="VWF_type-D"/>
</dbReference>
<dbReference type="GO" id="GO:0005319">
    <property type="term" value="F:lipid transporter activity"/>
    <property type="evidence" value="ECO:0007669"/>
    <property type="project" value="InterPro"/>
</dbReference>
<dbReference type="PROSITE" id="PS51211">
    <property type="entry name" value="VITELLOGENIN"/>
    <property type="match status" value="1"/>
</dbReference>
<evidence type="ECO:0000313" key="16">
    <source>
        <dbReference type="RefSeq" id="XP_030755989.1"/>
    </source>
</evidence>
<dbReference type="PROSITE" id="PS50234">
    <property type="entry name" value="VWFA"/>
    <property type="match status" value="1"/>
</dbReference>
<dbReference type="SMART" id="SM01169">
    <property type="entry name" value="DUF1943"/>
    <property type="match status" value="1"/>
</dbReference>
<protein>
    <submittedName>
        <fullName evidence="16">Uncharacterized protein LOC115882214</fullName>
    </submittedName>
</protein>
<keyword evidence="3" id="KW-0964">Secreted</keyword>
<evidence type="ECO:0000259" key="13">
    <source>
        <dbReference type="PROSITE" id="PS51211"/>
    </source>
</evidence>
<dbReference type="SUPFAM" id="SSF56968">
    <property type="entry name" value="Lipovitellin-phosvitin complex, beta-sheet shell regions"/>
    <property type="match status" value="2"/>
</dbReference>
<dbReference type="RefSeq" id="XP_030755989.1">
    <property type="nucleotide sequence ID" value="XM_030900129.1"/>
</dbReference>
<feature type="domain" description="Vitellogenin" evidence="13">
    <location>
        <begin position="45"/>
        <end position="666"/>
    </location>
</feature>
<keyword evidence="2" id="KW-0813">Transport</keyword>
<keyword evidence="4 11" id="KW-0732">Signal</keyword>
<name>A0A6J2XZ79_SITOR</name>
<dbReference type="KEGG" id="soy:115882214"/>
<dbReference type="GeneID" id="115882214"/>
<evidence type="ECO:0000256" key="3">
    <source>
        <dbReference type="ARBA" id="ARBA00022525"/>
    </source>
</evidence>
<feature type="domain" description="VWFD" evidence="14">
    <location>
        <begin position="3599"/>
        <end position="3769"/>
    </location>
</feature>
<evidence type="ECO:0000256" key="9">
    <source>
        <dbReference type="ARBA" id="ARBA00023180"/>
    </source>
</evidence>
<evidence type="ECO:0000256" key="6">
    <source>
        <dbReference type="ARBA" id="ARBA00023055"/>
    </source>
</evidence>
<dbReference type="InterPro" id="IPR015817">
    <property type="entry name" value="Vitellinogen_open_b-sht_sub1"/>
</dbReference>
<dbReference type="Gene3D" id="2.30.230.10">
    <property type="entry name" value="Lipovitellin, beta-sheet shell regions, chain A"/>
    <property type="match status" value="1"/>
</dbReference>
<dbReference type="GO" id="GO:0032991">
    <property type="term" value="C:protein-containing complex"/>
    <property type="evidence" value="ECO:0007669"/>
    <property type="project" value="UniProtKB-ARBA"/>
</dbReference>
<dbReference type="PANTHER" id="PTHR23345:SF15">
    <property type="entry name" value="VITELLOGENIN 1-RELATED"/>
    <property type="match status" value="1"/>
</dbReference>
<dbReference type="InterPro" id="IPR050733">
    <property type="entry name" value="Vitellogenin/Apolipophorin"/>
</dbReference>
<evidence type="ECO:0000256" key="10">
    <source>
        <dbReference type="PROSITE-ProRule" id="PRU00557"/>
    </source>
</evidence>
<gene>
    <name evidence="16" type="primary">LOC115882214</name>
</gene>
<feature type="signal peptide" evidence="11">
    <location>
        <begin position="1"/>
        <end position="19"/>
    </location>
</feature>
<dbReference type="InParanoid" id="A0A6J2XZ79"/>
<dbReference type="FunCoup" id="A0A6J2XZ79">
    <property type="interactions" value="2"/>
</dbReference>
<dbReference type="InterPro" id="IPR036465">
    <property type="entry name" value="vWFA_dom_sf"/>
</dbReference>
<dbReference type="SMART" id="SM00216">
    <property type="entry name" value="VWD"/>
    <property type="match status" value="1"/>
</dbReference>
<evidence type="ECO:0000256" key="8">
    <source>
        <dbReference type="ARBA" id="ARBA00023157"/>
    </source>
</evidence>
<dbReference type="GO" id="GO:0008289">
    <property type="term" value="F:lipid binding"/>
    <property type="evidence" value="ECO:0007669"/>
    <property type="project" value="UniProtKB-KW"/>
</dbReference>
<feature type="domain" description="VWFA" evidence="12">
    <location>
        <begin position="3878"/>
        <end position="4064"/>
    </location>
</feature>
<keyword evidence="8" id="KW-1015">Disulfide bond</keyword>
<evidence type="ECO:0000256" key="2">
    <source>
        <dbReference type="ARBA" id="ARBA00022448"/>
    </source>
</evidence>
<dbReference type="FunFam" id="2.20.50.20:FF:000007">
    <property type="entry name" value="von Willebrand factor type D domaincontaining protein"/>
    <property type="match status" value="1"/>
</dbReference>
<keyword evidence="6" id="KW-0445">Lipid transport</keyword>
<evidence type="ECO:0000259" key="14">
    <source>
        <dbReference type="PROSITE" id="PS51233"/>
    </source>
</evidence>
<evidence type="ECO:0000256" key="1">
    <source>
        <dbReference type="ARBA" id="ARBA00004613"/>
    </source>
</evidence>
<evidence type="ECO:0000256" key="5">
    <source>
        <dbReference type="ARBA" id="ARBA00022761"/>
    </source>
</evidence>
<dbReference type="SUPFAM" id="SSF48431">
    <property type="entry name" value="Lipovitellin-phosvitin complex, superhelical domain"/>
    <property type="match status" value="1"/>
</dbReference>
<dbReference type="InterPro" id="IPR015816">
    <property type="entry name" value="Vitellinogen_b-sht_N"/>
</dbReference>
<dbReference type="Gene3D" id="3.40.50.410">
    <property type="entry name" value="von Willebrand factor, type A domain"/>
    <property type="match status" value="1"/>
</dbReference>
<dbReference type="InterPro" id="IPR009454">
    <property type="entry name" value="Lipid_transpt_open_b-sht"/>
</dbReference>
<dbReference type="GO" id="GO:0005576">
    <property type="term" value="C:extracellular region"/>
    <property type="evidence" value="ECO:0007669"/>
    <property type="project" value="UniProtKB-SubCell"/>
</dbReference>
<evidence type="ECO:0000259" key="12">
    <source>
        <dbReference type="PROSITE" id="PS50234"/>
    </source>
</evidence>
<dbReference type="Gene3D" id="2.20.80.10">
    <property type="entry name" value="Lipovitellin-phosvitin complex, chain A, domain 4"/>
    <property type="match status" value="1"/>
</dbReference>
<dbReference type="GO" id="GO:0045735">
    <property type="term" value="F:nutrient reservoir activity"/>
    <property type="evidence" value="ECO:0007669"/>
    <property type="project" value="UniProtKB-KW"/>
</dbReference>
<comment type="subcellular location">
    <subcellularLocation>
        <location evidence="1">Secreted</location>
    </subcellularLocation>
</comment>
<dbReference type="Proteomes" id="UP000504635">
    <property type="component" value="Unplaced"/>
</dbReference>
<accession>A0A6J2XZ79</accession>
<sequence length="4153" mass="476622">MKFLLVCVLLIQTFSSVKLQYSNPLKDPFTCGLPSCDTRNNKFKYQSGRYQTYKYSIEARSIFNGTSKNESTLFIDADVTLNFLTPCDGLLTLSEVALSEIGPRDNAEEPASPNSQLFADMISEHSIRFAFSDGIIYEICPPEEEKVWPLNFKRGILSMLQNKMRRFDLDYSGEEEDVRGTCPTSYKIIGAKETSLLIEKTKNLEECSDRTSFQSIIQTTELPNVQPRTRREDIVKSSSRCIVSIDHSIYNEINCEEIFIIEPFSNNAAGASTTVIQKLVLREEGEQKNEQNEILKRTNLKFDYSMPKQPTNGDLKTTRNLIKQLCKESPEDSEGGFSDLFGKFIYGLRSLAYPALSSFYAHSKMTCSNAKKHILDALPYVNTAGSVSLIKDIIIAGTVPESTVNDWMLSLAFIRNPNEDMMESSLIILKEKQFSRTVALSVASLTHTFCNLHSDCGNSETVRSIVEHFENYLLNLIEVSNEKDSRDNIIVTLKALSSIGLISEYFEEKLFKLVEDPNLDVAIRIAAVETFRRLPCEKSRSYFESIFKDLDQDSEVRIAAYLQVMRCPSYMMLRDIASNLKYEEINQVGAFVWSHLNNIIKSANPLKVEVQSLLSEPDLVKKFNTDIRRFSHNREGSLYFDEYNIGGNYENNIIFSPSSYIPRTGMLNLTVDLFEKSVNLFEVHGRMEGFEQYLESFIGPKGKANVIKEKMEEYKLRFTRQPDENSLVESKVQEIADSVNNVKSDPRVAFGIRVFGNDIKYAAFNGMHEIHQGLQTFNFFHHLKHILSGKEINYKKSSMFLDSNYILATGAGLPLYLSAIGTGAVNIKLFGSLKASDFSKHKELDLVANFEPTASVDISAEMSLNSFYATTGIKLKTNMQSSIALKGDVKIRGTRLVSVKFSLPKKNAKIFGARSEVFVKQNDLEIPQTGLSKKTVSNSVCSWSAVSNAIGLKLCLDYTYQNSTNLLRAPYYVLSGPANFQIYLEKSDPTANIYLFEYKSVEGHGTRVVSFTFDTPESAVKRLIHANITIDRTTHNLTMLMESSSGIILAKGRMKNTEEEKYLQMTLDINNMKHLETGVAYERINKANGYTYKPKIFLRVNEESVMELQGSVDLISKRDIAQYTVDLKFNTKRLASKLFGYISKTESSVGTDLHLDYKFVGTKEERVSFKFSLANRSRKTLDRYIGTCDVESTAYPNFNFNTNVTFQKSGSHMEFKVALIQFPVPLNDPNLDFESLKFDFMFSHKAFTDSKHTIKALATVSRKSTNLDMKGTILFETINADLNVECIVNYGNNKQVAITVFWSHPRTTLEEIKAYINITVPNFTPMVIKLDISEKQSKDYRIEVRGTWFSGHSAHAVGSYQDKSNSASSNHHVKLFITSPNFKDINSDLIFYRDNEEIKLDLRAIYDEKDYQIFLNHNNTSEEEMQTNIKVKYKTKLYTLNCIVDTGDYYKITTEIHIDQLRDIEFSVWIFNEELEKAMGFDINWDSNRDPNQKLLVAANFTKAADFNYNADLIVSYPGRTIIGKYQFLLQKGHLDMLATVSWDDGKSLSVNLNVIYRYENEIFFEISSRLNTPLDSWKNMNLMATFEHLNKKYSLNGLVTWNPRQKIVFDIFGDRILYQNYTNYKYSCALQSTLDRIPNINTTFFHEKNESKYNTNIHLMYNPKFVIDIESQWLLQANENSSQINGTVRTLTPFEGIKKVTFLSSFYYTNDKHLRGVAEVDMDHKKVLVDMEGKFKYLMDSMFTANLTTPEEMYQCQFKLSKKERHFVALVTYPAGDLGTELLLVFNDLTDFDVKFLLATPVEFLQKLLVVGKLQPGKADFRVGWNPLLLGFSGAWHYVNIIDFEYLYKIYTPIKDFEENGLVGKLVVTEGLDFEMSFKLSKYKVGVKVIGKPKPKPLKELGINMKSVYNSKSVHGTSDKDDELLSWEGLIELDAIIYPTMKGELEIDQEGPLYVLQAKIHMPDGIATILDEFEYIDILSMSNGLKIVTPYKALKTITSDFKLHVIQGHTYLFKLGVIYQNGTDFIKTGVLTEYNSDGRDIDERIYNATLEVNTPFKAFPKLNLFGAFETEENFYRTKLLFNTNRSDISLDATIEVDEGWASLSSEFHIKTPIIVIPQCQLSIVKLLSSSENYVELRLKVPENLKSEVYFRTSWLIKSLDQFKTTFQLETPFMGLENTSAGVDFLSTDIRSTLLASAHIKPIDIELNSTLQGDVLTAQSVLQLDTKRYPVNVNCKILAPTPNQRELEGTLLLGDKLYNINGTANVIGSLPVKLLITFIPEDNSFPLTFQYDLEKTLKGYELVGFLNYSNRFTHFKGDATTDNKLYNWNINLQVEPTNPAQKMKASINTKYLDKMTSLDVALATSIPNFENPKFGLSLNSQDVLKRARGYFELTQVKGMADIDFISLYLENMFVKAVGSYQNAHYVSSSTLEMFYKNPEKKFQQLDTGGDIKIDTLWEAGSNISLKLPGKNNIGLEGHLKIPNNFKETHSLFAELKYTDYLKLIDYLLKYRSSYPVRKYGSWAKIILPNKDDISVDAVVEWNGEEYRNDGHLKNLNKSVELIYKLKTPKYSQKQLFVADINYEKIGTHHNITCKTFYPEDVSLAHFTIDYVELANMFGMFNISVPYKNFNFTGAHFKAETTETIYNRYIKAFWANSTALLDSKCDIKTGTPITDRNYKGNLLLELPLATRHIGIVHYEYDKKAELSIGRATVDYNGESVLDGKYNCLSKSRAGLKTDTIHVELLNKKIPIGADYVHKQESDKPRDGYNGPTVDNKYLHLYHLQNQSKFNVTGELNIKTNSEGQAYTLSATHLNRTVIFSSSYATLPREYRHHSRLELSPKIWIAYDLSVFNRTTNDIFDSQMALLNISYPRRNFTMQGSYNVSDSIVETDVQLIWGNDSKSVEAALDWRRIGIHRDQLELLLKHPSFEKDVSLLTIYGYGNSSVDGELIIDYSTNPDRTVTLRLEATDKSERQTYNYTYNISAEQNATNLYLNWFGYVDWSPVKYGMAHVADYKRSYLSMTRFMTFAKVDLLNNEAVLEKDTILGKSYFCGKYGGSFPIYTANMTTSHGINHTSGKFYVNFEDKLLYLNVNLTEDGTQSLHSFGVIPNARSVRFDIWRDYEDKRLTDLSYYLKLNHSRLIMSKLRWRPELISDIQSRVRAKALELYYETLEEVNNTRQFIRAQFVESIDEIWHDAKPIVKQYLIDLRNLTVIEEDFDYLKQFFNTSYHNNEFYIKDIFTVVIKLFDELSLKSHLQSLPKIIQELSTIMGASGKNIKESITFVIEKIKLYYANTTQFIHDLINGDPVKHLTSILEKVVNKYDDFIKNMHVTVLQYMEKLWSETYNMVVENWYQTLAALEPTFLKFVHYVETIVWTTGKDFLDFLYIRKNKIIESAYFMEFSKFSRDVDKFYRDITGNNTIEAIYKYSNIAWNFLNEKYINHVPFGKELKAIVLEIWAEFKQLAEVPSIKYVIDKYYETLSTVKYYYKYFEVEFRVHRFIRFVYRKLAEISVTALEMENRQREAKTKFIYDPNEGIMLMEQKLPMSWHAFNETPLFQEIPEIKLFYDVYKYLSTSEASFWSFYYDYKPYTDPTEWLPPFKGYAMLMGGKYYATFDKKHYEFRGSCTYLLATDFIDRNFTLVVSYDKTGDPNELVVFINKISVHLNLLKDTILILSVNTASTKLPVEIAGNYIYREADIVTLENTGFALKCNMRLQICVFDISGWHFARTAGLWGSYNNEPYDDLQTLNRSKVISNDLSVFGDSWSVNNNCKTASMPKTNLQTPIPEIEKLCNELFRSKISDLSTCFARVPKNNYLDMCMNSSNIKEACRSAVSYIEVCSRENTPLHIPDSCIRCNLLNGTEIMEGEFVRLQGSAVPRMADIVFIVEAKDCNKDLKNHKNFNILVESINHELSELNVTKNRYAVVVFGGNGIYNAPRSVIINSETFTDSHSVLDYIDKIPVGNGNSDIYRAIMFANKLVFRPGASRNFVLFPCSECQEHNMEFDHLTIQQVLFENAVSLHIMMKNSFNLQGERKKENKIPFGVDTNKAYTKKDIKKLDGDLVLRNSIRFPKSACFSLALETNGSIFSSRHLELEKNAKKFATVFAKRLAYSAVPKDCTDCECTSHANGISFIECYPCTYPRTNIEHYSYNDDEDLL</sequence>
<dbReference type="InterPro" id="IPR001747">
    <property type="entry name" value="Vitellogenin_N"/>
</dbReference>
<dbReference type="SUPFAM" id="SSF53300">
    <property type="entry name" value="vWA-like"/>
    <property type="match status" value="1"/>
</dbReference>
<dbReference type="InterPro" id="IPR015255">
    <property type="entry name" value="Vitellinogen_open_b-sht"/>
</dbReference>
<evidence type="ECO:0000256" key="7">
    <source>
        <dbReference type="ARBA" id="ARBA00023121"/>
    </source>
</evidence>
<dbReference type="SMART" id="SM00638">
    <property type="entry name" value="LPD_N"/>
    <property type="match status" value="1"/>
</dbReference>
<keyword evidence="15" id="KW-1185">Reference proteome</keyword>
<dbReference type="Gene3D" id="1.25.10.20">
    <property type="entry name" value="Vitellinogen, superhelical"/>
    <property type="match status" value="1"/>
</dbReference>
<dbReference type="OrthoDB" id="6484170at2759"/>
<keyword evidence="5" id="KW-0758">Storage protein</keyword>
<keyword evidence="9" id="KW-0325">Glycoprotein</keyword>
<comment type="caution">
    <text evidence="10">Lacks conserved residue(s) required for the propagation of feature annotation.</text>
</comment>
<proteinExistence type="predicted"/>
<dbReference type="PANTHER" id="PTHR23345">
    <property type="entry name" value="VITELLOGENIN-RELATED"/>
    <property type="match status" value="1"/>
</dbReference>
<dbReference type="InterPro" id="IPR002035">
    <property type="entry name" value="VWF_A"/>
</dbReference>
<evidence type="ECO:0000256" key="11">
    <source>
        <dbReference type="SAM" id="SignalP"/>
    </source>
</evidence>
<dbReference type="InterPro" id="IPR011030">
    <property type="entry name" value="Lipovitellin_superhlx_dom"/>
</dbReference>
<dbReference type="Pfam" id="PF01347">
    <property type="entry name" value="Vitellogenin_N"/>
    <property type="match status" value="1"/>
</dbReference>
<keyword evidence="7" id="KW-0446">Lipid-binding</keyword>